<dbReference type="GO" id="GO:0008933">
    <property type="term" value="F:peptidoglycan lytic transglycosylase activity"/>
    <property type="evidence" value="ECO:0007669"/>
    <property type="project" value="TreeGrafter"/>
</dbReference>
<dbReference type="SUPFAM" id="SSF50685">
    <property type="entry name" value="Barwin-like endoglucanases"/>
    <property type="match status" value="1"/>
</dbReference>
<gene>
    <name evidence="7" type="ORF">RO21_02360</name>
</gene>
<dbReference type="GO" id="GO:0071555">
    <property type="term" value="P:cell wall organization"/>
    <property type="evidence" value="ECO:0007669"/>
    <property type="project" value="UniProtKB-KW"/>
</dbReference>
<evidence type="ECO:0000256" key="3">
    <source>
        <dbReference type="ARBA" id="ARBA00023239"/>
    </source>
</evidence>
<keyword evidence="3" id="KW-0456">Lyase</keyword>
<keyword evidence="4" id="KW-0961">Cell wall biogenesis/degradation</keyword>
<dbReference type="InterPro" id="IPR036908">
    <property type="entry name" value="RlpA-like_sf"/>
</dbReference>
<dbReference type="GO" id="GO:0019867">
    <property type="term" value="C:outer membrane"/>
    <property type="evidence" value="ECO:0007669"/>
    <property type="project" value="InterPro"/>
</dbReference>
<evidence type="ECO:0000256" key="4">
    <source>
        <dbReference type="ARBA" id="ARBA00023316"/>
    </source>
</evidence>
<comment type="caution">
    <text evidence="7">The sequence shown here is derived from an EMBL/GenBank/DDBJ whole genome shotgun (WGS) entry which is preliminary data.</text>
</comment>
<dbReference type="EMBL" id="JWIZ01000012">
    <property type="protein sequence ID" value="KMK52172.1"/>
    <property type="molecule type" value="Genomic_DNA"/>
</dbReference>
<organism evidence="7 8">
    <name type="scientific">Muribacter muris</name>
    <dbReference type="NCBI Taxonomy" id="67855"/>
    <lineage>
        <taxon>Bacteria</taxon>
        <taxon>Pseudomonadati</taxon>
        <taxon>Pseudomonadota</taxon>
        <taxon>Gammaproteobacteria</taxon>
        <taxon>Pasteurellales</taxon>
        <taxon>Pasteurellaceae</taxon>
        <taxon>Muribacter</taxon>
    </lineage>
</organism>
<name>A0A0J5S5P8_9PAST</name>
<dbReference type="InterPro" id="IPR005300">
    <property type="entry name" value="MltA_B"/>
</dbReference>
<dbReference type="PANTHER" id="PTHR30124:SF0">
    <property type="entry name" value="MEMBRANE-BOUND LYTIC MUREIN TRANSGLYCOSYLASE A"/>
    <property type="match status" value="1"/>
</dbReference>
<sequence length="367" mass="40163">MAWKASQKIALLTGIALLAVGCSTKTTKKTSRIDPDTVKFGAKFQGRQFISSSLPMVSTARVGVNGKIANSRDFMRQIANVRAYSNNITARYAHTYGKLSSWVAAGANINDLSRYGINARLMRGQDGYQNVMMTGYFIPVIKARTTPQGQFRHPIYTIPKGNKKYTRAEIYNGALAGKGLELAYSNSMLDNFLMEVQGSGFVDIGNGNLRHFAYGDKNGYSYTGIGRLLVEAGEIPKEKMSTQAINAWAARNPSRVQSLLEQNRSFVYFRPDNTFDVKGSAGVPLVALASVASDTNIVPSGSVLLVEMPLVDQKGNWTGKHQLRLMVALDRGGAVKGQHFDLYQGIGDQAGHQAGHMKHFGRVWVLN</sequence>
<dbReference type="Pfam" id="PF06725">
    <property type="entry name" value="3D"/>
    <property type="match status" value="1"/>
</dbReference>
<keyword evidence="8" id="KW-1185">Reference proteome</keyword>
<evidence type="ECO:0000259" key="6">
    <source>
        <dbReference type="SMART" id="SM00925"/>
    </source>
</evidence>
<protein>
    <recommendedName>
        <fullName evidence="2">peptidoglycan lytic exotransglycosylase</fullName>
        <ecNumber evidence="2">4.2.2.n1</ecNumber>
    </recommendedName>
    <alternativeName>
        <fullName evidence="5">Murein hydrolase A</fullName>
    </alternativeName>
</protein>
<evidence type="ECO:0000256" key="5">
    <source>
        <dbReference type="ARBA" id="ARBA00030918"/>
    </source>
</evidence>
<dbReference type="GO" id="GO:0009254">
    <property type="term" value="P:peptidoglycan turnover"/>
    <property type="evidence" value="ECO:0007669"/>
    <property type="project" value="InterPro"/>
</dbReference>
<dbReference type="PATRIC" id="fig|67855.3.peg.215"/>
<feature type="domain" description="Lytic transglycosylase MltA" evidence="6">
    <location>
        <begin position="140"/>
        <end position="270"/>
    </location>
</feature>
<dbReference type="PANTHER" id="PTHR30124">
    <property type="entry name" value="MEMBRANE-BOUND LYTIC MUREIN TRANSGLYCOSYLASE A"/>
    <property type="match status" value="1"/>
</dbReference>
<reference evidence="7 8" key="1">
    <citation type="submission" date="2014-12" db="EMBL/GenBank/DDBJ databases">
        <title>Reclassification of Actinobacillus muris as Muribacter muris.</title>
        <authorList>
            <person name="Christensen H."/>
            <person name="Nicklas W."/>
            <person name="Bisgaard M."/>
        </authorList>
    </citation>
    <scope>NUCLEOTIDE SEQUENCE [LARGE SCALE GENOMIC DNA]</scope>
    <source>
        <strain evidence="7 8">Ackerman80-443D</strain>
    </source>
</reference>
<dbReference type="AlphaFoldDB" id="A0A0J5S5P8"/>
<dbReference type="Gene3D" id="2.40.40.10">
    <property type="entry name" value="RlpA-like domain"/>
    <property type="match status" value="1"/>
</dbReference>
<dbReference type="NCBIfam" id="NF008366">
    <property type="entry name" value="PRK11162.1"/>
    <property type="match status" value="1"/>
</dbReference>
<dbReference type="GO" id="GO:0004553">
    <property type="term" value="F:hydrolase activity, hydrolyzing O-glycosyl compounds"/>
    <property type="evidence" value="ECO:0007669"/>
    <property type="project" value="InterPro"/>
</dbReference>
<dbReference type="Pfam" id="PF03562">
    <property type="entry name" value="MltA"/>
    <property type="match status" value="1"/>
</dbReference>
<dbReference type="SMART" id="SM00925">
    <property type="entry name" value="MltA"/>
    <property type="match status" value="1"/>
</dbReference>
<evidence type="ECO:0000256" key="2">
    <source>
        <dbReference type="ARBA" id="ARBA00012587"/>
    </source>
</evidence>
<dbReference type="RefSeq" id="WP_047976199.1">
    <property type="nucleotide sequence ID" value="NZ_JWIZ01000012.1"/>
</dbReference>
<dbReference type="CDD" id="cd14668">
    <property type="entry name" value="mlta_B"/>
    <property type="match status" value="1"/>
</dbReference>
<dbReference type="GO" id="GO:0009253">
    <property type="term" value="P:peptidoglycan catabolic process"/>
    <property type="evidence" value="ECO:0007669"/>
    <property type="project" value="TreeGrafter"/>
</dbReference>
<dbReference type="STRING" id="67855.RO21_02360"/>
<dbReference type="CDD" id="cd14485">
    <property type="entry name" value="mltA_like_LT_A"/>
    <property type="match status" value="1"/>
</dbReference>
<dbReference type="EC" id="4.2.2.n1" evidence="2"/>
<dbReference type="InterPro" id="IPR010611">
    <property type="entry name" value="3D_dom"/>
</dbReference>
<proteinExistence type="predicted"/>
<comment type="catalytic activity">
    <reaction evidence="1">
        <text>Exolytic cleavage of the (1-&gt;4)-beta-glycosidic linkage between N-acetylmuramic acid (MurNAc) and N-acetylglucosamine (GlcNAc) residues in peptidoglycan, from either the reducing or the non-reducing ends of the peptidoglycan chains, with concomitant formation of a 1,6-anhydrobond in the MurNAc residue.</text>
        <dbReference type="EC" id="4.2.2.n1"/>
    </reaction>
</comment>
<accession>A0A0J5S5P8</accession>
<evidence type="ECO:0000256" key="1">
    <source>
        <dbReference type="ARBA" id="ARBA00001420"/>
    </source>
</evidence>
<dbReference type="PROSITE" id="PS51257">
    <property type="entry name" value="PROKAR_LIPOPROTEIN"/>
    <property type="match status" value="1"/>
</dbReference>
<dbReference type="Gene3D" id="2.40.240.50">
    <property type="entry name" value="Barwin-like endoglucanases"/>
    <property type="match status" value="1"/>
</dbReference>
<evidence type="ECO:0000313" key="7">
    <source>
        <dbReference type="EMBL" id="KMK52172.1"/>
    </source>
</evidence>
<dbReference type="Proteomes" id="UP000036270">
    <property type="component" value="Unassembled WGS sequence"/>
</dbReference>
<dbReference type="InterPro" id="IPR026044">
    <property type="entry name" value="MltA"/>
</dbReference>
<evidence type="ECO:0000313" key="8">
    <source>
        <dbReference type="Proteomes" id="UP000036270"/>
    </source>
</evidence>